<evidence type="ECO:0000256" key="1">
    <source>
        <dbReference type="SAM" id="MobiDB-lite"/>
    </source>
</evidence>
<feature type="chain" id="PRO_5019025817" evidence="2">
    <location>
        <begin position="23"/>
        <end position="130"/>
    </location>
</feature>
<evidence type="ECO:0000256" key="2">
    <source>
        <dbReference type="SAM" id="SignalP"/>
    </source>
</evidence>
<evidence type="ECO:0000313" key="4">
    <source>
        <dbReference type="Proteomes" id="UP000287651"/>
    </source>
</evidence>
<accession>A0A427AZ98</accession>
<keyword evidence="2" id="KW-0732">Signal</keyword>
<dbReference type="AlphaFoldDB" id="A0A427AZ98"/>
<organism evidence="3 4">
    <name type="scientific">Ensete ventricosum</name>
    <name type="common">Abyssinian banana</name>
    <name type="synonym">Musa ensete</name>
    <dbReference type="NCBI Taxonomy" id="4639"/>
    <lineage>
        <taxon>Eukaryota</taxon>
        <taxon>Viridiplantae</taxon>
        <taxon>Streptophyta</taxon>
        <taxon>Embryophyta</taxon>
        <taxon>Tracheophyta</taxon>
        <taxon>Spermatophyta</taxon>
        <taxon>Magnoliopsida</taxon>
        <taxon>Liliopsida</taxon>
        <taxon>Zingiberales</taxon>
        <taxon>Musaceae</taxon>
        <taxon>Ensete</taxon>
    </lineage>
</organism>
<feature type="compositionally biased region" description="Basic residues" evidence="1">
    <location>
        <begin position="66"/>
        <end position="75"/>
    </location>
</feature>
<reference evidence="3 4" key="1">
    <citation type="journal article" date="2014" name="Agronomy (Basel)">
        <title>A Draft Genome Sequence for Ensete ventricosum, the Drought-Tolerant Tree Against Hunger.</title>
        <authorList>
            <person name="Harrison J."/>
            <person name="Moore K.A."/>
            <person name="Paszkiewicz K."/>
            <person name="Jones T."/>
            <person name="Grant M."/>
            <person name="Ambacheew D."/>
            <person name="Muzemil S."/>
            <person name="Studholme D.J."/>
        </authorList>
    </citation>
    <scope>NUCLEOTIDE SEQUENCE [LARGE SCALE GENOMIC DNA]</scope>
</reference>
<gene>
    <name evidence="3" type="ORF">B296_00003432</name>
</gene>
<name>A0A427AZ98_ENSVE</name>
<protein>
    <submittedName>
        <fullName evidence="3">Uncharacterized protein</fullName>
    </submittedName>
</protein>
<feature type="compositionally biased region" description="Polar residues" evidence="1">
    <location>
        <begin position="77"/>
        <end position="88"/>
    </location>
</feature>
<comment type="caution">
    <text evidence="3">The sequence shown here is derived from an EMBL/GenBank/DDBJ whole genome shotgun (WGS) entry which is preliminary data.</text>
</comment>
<feature type="signal peptide" evidence="2">
    <location>
        <begin position="1"/>
        <end position="22"/>
    </location>
</feature>
<dbReference type="Proteomes" id="UP000287651">
    <property type="component" value="Unassembled WGS sequence"/>
</dbReference>
<dbReference type="EMBL" id="AMZH03000881">
    <property type="protein sequence ID" value="RRT81573.1"/>
    <property type="molecule type" value="Genomic_DNA"/>
</dbReference>
<proteinExistence type="predicted"/>
<evidence type="ECO:0000313" key="3">
    <source>
        <dbReference type="EMBL" id="RRT81573.1"/>
    </source>
</evidence>
<feature type="region of interest" description="Disordered" evidence="1">
    <location>
        <begin position="33"/>
        <end position="93"/>
    </location>
</feature>
<sequence>MVVVHRGKDAAILLCFWPDLLAATPSVRTDQQRRRCYRRPSRSCLGSDRIKRRSHAGLPRTADRSHIKRPPRAKKATQATASHASGSSRMLAVASQRHVAVQAAIARWPPHRRRRRQRQWGVRVFLKRKL</sequence>